<proteinExistence type="predicted"/>
<dbReference type="PATRIC" id="fig|36849.3.peg.2884"/>
<keyword evidence="2" id="KW-1185">Reference proteome</keyword>
<gene>
    <name evidence="1" type="ORF">OXPF_27300</name>
</gene>
<comment type="caution">
    <text evidence="1">The sequence shown here is derived from an EMBL/GenBank/DDBJ whole genome shotgun (WGS) entry which is preliminary data.</text>
</comment>
<protein>
    <submittedName>
        <fullName evidence="1">Uncharacterized protein</fullName>
    </submittedName>
</protein>
<organism evidence="1 2">
    <name type="scientific">Oxobacter pfennigii</name>
    <dbReference type="NCBI Taxonomy" id="36849"/>
    <lineage>
        <taxon>Bacteria</taxon>
        <taxon>Bacillati</taxon>
        <taxon>Bacillota</taxon>
        <taxon>Clostridia</taxon>
        <taxon>Eubacteriales</taxon>
        <taxon>Clostridiaceae</taxon>
        <taxon>Oxobacter</taxon>
    </lineage>
</organism>
<dbReference type="OrthoDB" id="4774735at2"/>
<dbReference type="InterPro" id="IPR046117">
    <property type="entry name" value="DUF6054"/>
</dbReference>
<dbReference type="Proteomes" id="UP000050326">
    <property type="component" value="Unassembled WGS sequence"/>
</dbReference>
<accession>A0A0P8Y936</accession>
<dbReference type="STRING" id="36849.OXPF_27300"/>
<name>A0A0P8Y936_9CLOT</name>
<dbReference type="RefSeq" id="WP_054875748.1">
    <property type="nucleotide sequence ID" value="NZ_LKET01000039.1"/>
</dbReference>
<dbReference type="Pfam" id="PF19524">
    <property type="entry name" value="DUF6054"/>
    <property type="match status" value="1"/>
</dbReference>
<reference evidence="1 2" key="1">
    <citation type="submission" date="2015-09" db="EMBL/GenBank/DDBJ databases">
        <title>Genome sequence of Oxobacter pfennigii DSM 3222.</title>
        <authorList>
            <person name="Poehlein A."/>
            <person name="Bengelsdorf F.R."/>
            <person name="Schiel-Bengelsdorf B."/>
            <person name="Duerre P."/>
            <person name="Daniel R."/>
        </authorList>
    </citation>
    <scope>NUCLEOTIDE SEQUENCE [LARGE SCALE GENOMIC DNA]</scope>
    <source>
        <strain evidence="1 2">DSM 3222</strain>
    </source>
</reference>
<dbReference type="AlphaFoldDB" id="A0A0P8Y936"/>
<sequence>MSKRIFKVSINPENALNKIKQDCDADLIHEEINDLGDGRFIGTLIFEKYFMRVSNRAALVVIAGNIKGETEVRAVATGSAQGIIFDFDWGAADDFVSDVEYILRDYLV</sequence>
<evidence type="ECO:0000313" key="1">
    <source>
        <dbReference type="EMBL" id="KPU43289.1"/>
    </source>
</evidence>
<dbReference type="EMBL" id="LKET01000039">
    <property type="protein sequence ID" value="KPU43289.1"/>
    <property type="molecule type" value="Genomic_DNA"/>
</dbReference>
<evidence type="ECO:0000313" key="2">
    <source>
        <dbReference type="Proteomes" id="UP000050326"/>
    </source>
</evidence>